<dbReference type="EMBL" id="JABBGC010000001">
    <property type="protein sequence ID" value="NML36814.1"/>
    <property type="molecule type" value="Genomic_DNA"/>
</dbReference>
<keyword evidence="3" id="KW-1185">Reference proteome</keyword>
<reference evidence="2 3" key="1">
    <citation type="submission" date="2020-04" db="EMBL/GenBank/DDBJ databases">
        <title>Chitinophaga sp. G-6-1-13 sp. nov., isolated from soil.</title>
        <authorList>
            <person name="Dahal R.H."/>
            <person name="Chaudhary D.K."/>
        </authorList>
    </citation>
    <scope>NUCLEOTIDE SEQUENCE [LARGE SCALE GENOMIC DNA]</scope>
    <source>
        <strain evidence="2 3">G-6-1-13</strain>
    </source>
</reference>
<dbReference type="NCBIfam" id="TIGR01200">
    <property type="entry name" value="GLPGLI"/>
    <property type="match status" value="1"/>
</dbReference>
<accession>A0A848GE88</accession>
<evidence type="ECO:0000313" key="3">
    <source>
        <dbReference type="Proteomes" id="UP000583266"/>
    </source>
</evidence>
<feature type="signal peptide" evidence="1">
    <location>
        <begin position="1"/>
        <end position="21"/>
    </location>
</feature>
<evidence type="ECO:0000256" key="1">
    <source>
        <dbReference type="SAM" id="SignalP"/>
    </source>
</evidence>
<name>A0A848GE88_9BACT</name>
<dbReference type="RefSeq" id="WP_169223917.1">
    <property type="nucleotide sequence ID" value="NZ_JABBGC010000001.1"/>
</dbReference>
<comment type="caution">
    <text evidence="2">The sequence shown here is derived from an EMBL/GenBank/DDBJ whole genome shotgun (WGS) entry which is preliminary data.</text>
</comment>
<proteinExistence type="predicted"/>
<dbReference type="Pfam" id="PF22252">
    <property type="entry name" value="PNGase_F-II_N"/>
    <property type="match status" value="1"/>
</dbReference>
<dbReference type="InterPro" id="IPR005901">
    <property type="entry name" value="GLPGLI"/>
</dbReference>
<keyword evidence="1" id="KW-0732">Signal</keyword>
<dbReference type="AlphaFoldDB" id="A0A848GE88"/>
<sequence length="278" mass="31155">MRLYLKLFAAVVLLHTFYSFKNVSPPPVSAAFYSLSHIRDTADPTHVWNEDFMLVFNPEKSVYTSYTALVQDSAQQATIKQAYSATGGTIDMGVLRPSTRGNIYTPAGNDFLYILKNFRQNDYLIRESFENIAWKIEKDTKQLLGYTCQKATGTCKGRAYTAWFTTDIPAKFGPWKLHGLPGLILEATDSNKRIQFTCTKILLDVPPSHQSLLAFPADAVATTTEAYRKMEKAYEEGLNTNGGTDSEIKVSKVTVNGFPLTGSFRKKMAPNYPLELEK</sequence>
<gene>
    <name evidence="2" type="ORF">HHL17_06360</name>
</gene>
<evidence type="ECO:0000313" key="2">
    <source>
        <dbReference type="EMBL" id="NML36814.1"/>
    </source>
</evidence>
<feature type="chain" id="PRO_5032491181" evidence="1">
    <location>
        <begin position="22"/>
        <end position="278"/>
    </location>
</feature>
<protein>
    <submittedName>
        <fullName evidence="2">GLPGLI family protein</fullName>
    </submittedName>
</protein>
<organism evidence="2 3">
    <name type="scientific">Chitinophaga fulva</name>
    <dbReference type="NCBI Taxonomy" id="2728842"/>
    <lineage>
        <taxon>Bacteria</taxon>
        <taxon>Pseudomonadati</taxon>
        <taxon>Bacteroidota</taxon>
        <taxon>Chitinophagia</taxon>
        <taxon>Chitinophagales</taxon>
        <taxon>Chitinophagaceae</taxon>
        <taxon>Chitinophaga</taxon>
    </lineage>
</organism>
<dbReference type="Proteomes" id="UP000583266">
    <property type="component" value="Unassembled WGS sequence"/>
</dbReference>